<dbReference type="InterPro" id="IPR001434">
    <property type="entry name" value="OmcB-like_DUF11"/>
</dbReference>
<sequence length="1566" mass="168513">MIKKLFRNSWKTLGLGLVLALLGLLMIAGAVLADSGDCSADLSNNGPVCAANSCCSTERMIGTVNIATTGFYRVETTVNYNSGDEQKNESFYLVIENSDGSSQYAVDGNAGNYYVVEDNGGPAAIVNKFAGTFYFDAGVNKIYFHHYAGIVDQYPQFLNDTMGSCESVYLKAIYLTLIPPEIKPVISLDKIGPEYAVPGQEISYTLNWSVEDNSVTNLVLTDPIPAKTVFVSASDSGIYDALTNNVVWNLGSKNSGDSGSVTLTVRVDVYTYDTDFIVNTASLDSDETEAVEDTVATEMDAHCVLTINKVDDIDPVQPGDQITYTIEYQNTGDGICVGTGVMLAEYFDQATSFVSSAPEMPHYSSDDLPYDPMPGELGEPDALWQWTELAPDGPHFMTVVMDVSNQAVDGQTLTNKVCIWAENAGSDGGEDTICTTETTTVEIPEEPYFNLSIDKLANDTVILGDQIVYAIDWSVTGNMTTPSDVIITDTLPVNVNFISAKVGITNVGNYSGSEFTYNLGKIDATDVLTNHGSLSLTVEPKATVQGGDLVSNTVNIDSDQENDHATKDVTVTDYNVSIEKSAPANANPGDEITYTLNWQVTGNMTAPDVKIYDFLPEGVSVVSANPNYDNVMTVMGTNYAVYTLLWDLGDKAAGSSGVIEVKAKVDADVLTHSINELINTAKIISDSKEKEVSVSTIVVPASYFNLSIDKLANDTVILGNQIAYTINWSVTGNMTTPSDVIITDTLPVNANFISAKANTTDVGSYDALTGKFTYNLGIIDATDALANNGSFLLTVEPKLTVQGGDLVSNTVNINSDQENDSATKDVTVTDYNVLIEKSAPANANPGDEITYTLNWQVTGNMTTLAEVMVSDTLPLEVDFVSAKAGTTNVGSYDLATKTFSYNLGILSETDTRSGSITMVVTVKADTLVGNVINNTSKIDAGTGKHDDDQATTTVVATPYFNLSIDKSGPSEVKVGNNIIYGINWSVAGNIAADGVMVIDSLPSNVSFVSANNGGIYNSADGTVVWQLGNVQPGASGSFELIVSTSGLSDGDQVINNVIIKSGSVSAADQVTTNVTEVHISVCTSNCGGGGGFTPDPRVKLEYNYPLTKQMGSQHVETITVTNTGNVILTNGVVSVDFPEEYIKFISSGTMPYVYDATTGKVTWTLASAIGVGANETINVTIEALKGKDNVVTVVAFDSTEADSTTSGEEDILGGEPVPSVQIKYSHPVEKTENNQYAEKIELINTGQADLTNGKLAVDLPEDYVRFVSADIGGYILDGARQTIEWPAINLAVGGSYTVNMIIEVVLSGEITPQFVYAAVPTEVVYDSDQADGAQTGNENIACSASCPTTPPVVRGKVTPPVVAPAATTSNEVAEVCPRADSCTGCGWWVWLIIVLLHALLLFIYWFYASKEEIKENENGEYYIIKGNMNWFLPVILILVIVFLLLVFLCSLQPWWALLMILAAYFLSLVFYSAMLKRAGMKYSPFLPIIVTIAVLVAYLLCASWPWWVWVLILVFYILTLASYYLVIVKMDVKNRNYWWLVPLFMTALTGALLMVMRLCQCNEVIR</sequence>
<dbReference type="PANTHER" id="PTHR34819:SF3">
    <property type="entry name" value="CELL SURFACE PROTEIN"/>
    <property type="match status" value="1"/>
</dbReference>
<feature type="transmembrane region" description="Helical" evidence="1">
    <location>
        <begin position="1428"/>
        <end position="1448"/>
    </location>
</feature>
<feature type="domain" description="DUF11" evidence="2">
    <location>
        <begin position="706"/>
        <end position="824"/>
    </location>
</feature>
<dbReference type="STRING" id="1805236.AUK13_02610"/>
<feature type="transmembrane region" description="Helical" evidence="1">
    <location>
        <begin position="1387"/>
        <end position="1407"/>
    </location>
</feature>
<dbReference type="InterPro" id="IPR047589">
    <property type="entry name" value="DUF11_rpt"/>
</dbReference>
<feature type="transmembrane region" description="Helical" evidence="1">
    <location>
        <begin position="1506"/>
        <end position="1525"/>
    </location>
</feature>
<dbReference type="PANTHER" id="PTHR34819">
    <property type="entry name" value="LARGE CYSTEINE-RICH PERIPLASMIC PROTEIN OMCB"/>
    <property type="match status" value="1"/>
</dbReference>
<gene>
    <name evidence="3" type="ORF">AUK13_02610</name>
</gene>
<feature type="transmembrane region" description="Helical" evidence="1">
    <location>
        <begin position="1537"/>
        <end position="1556"/>
    </location>
</feature>
<feature type="transmembrane region" description="Helical" evidence="1">
    <location>
        <begin position="1482"/>
        <end position="1500"/>
    </location>
</feature>
<dbReference type="NCBIfam" id="TIGR01451">
    <property type="entry name" value="B_ant_repeat"/>
    <property type="match status" value="4"/>
</dbReference>
<keyword evidence="1" id="KW-0472">Membrane</keyword>
<organism evidence="3 4">
    <name type="scientific">Candidatus Kuenenbacteria bacterium CG2_30_39_24</name>
    <dbReference type="NCBI Taxonomy" id="1805236"/>
    <lineage>
        <taxon>Bacteria</taxon>
        <taxon>Candidatus Kueneniibacteriota</taxon>
    </lineage>
</organism>
<evidence type="ECO:0000313" key="3">
    <source>
        <dbReference type="EMBL" id="OIP55594.1"/>
    </source>
</evidence>
<evidence type="ECO:0000256" key="1">
    <source>
        <dbReference type="SAM" id="Phobius"/>
    </source>
</evidence>
<dbReference type="Proteomes" id="UP000183922">
    <property type="component" value="Unassembled WGS sequence"/>
</dbReference>
<dbReference type="Pfam" id="PF01345">
    <property type="entry name" value="DUF11"/>
    <property type="match status" value="5"/>
</dbReference>
<keyword evidence="1" id="KW-1133">Transmembrane helix</keyword>
<proteinExistence type="predicted"/>
<accession>A0A1J5FDM8</accession>
<feature type="domain" description="DUF11" evidence="2">
    <location>
        <begin position="835"/>
        <end position="949"/>
    </location>
</feature>
<name>A0A1J5FDM8_9BACT</name>
<dbReference type="InterPro" id="IPR051172">
    <property type="entry name" value="Chlamydia_OmcB"/>
</dbReference>
<feature type="domain" description="DUF11" evidence="2">
    <location>
        <begin position="197"/>
        <end position="289"/>
    </location>
</feature>
<protein>
    <recommendedName>
        <fullName evidence="2">DUF11 domain-containing protein</fullName>
    </recommendedName>
</protein>
<feature type="transmembrane region" description="Helical" evidence="1">
    <location>
        <begin position="1454"/>
        <end position="1475"/>
    </location>
</feature>
<evidence type="ECO:0000259" key="2">
    <source>
        <dbReference type="Pfam" id="PF01345"/>
    </source>
</evidence>
<comment type="caution">
    <text evidence="3">The sequence shown here is derived from an EMBL/GenBank/DDBJ whole genome shotgun (WGS) entry which is preliminary data.</text>
</comment>
<feature type="domain" description="DUF11" evidence="2">
    <location>
        <begin position="576"/>
        <end position="688"/>
    </location>
</feature>
<evidence type="ECO:0000313" key="4">
    <source>
        <dbReference type="Proteomes" id="UP000183922"/>
    </source>
</evidence>
<reference evidence="3 4" key="1">
    <citation type="journal article" date="2016" name="Environ. Microbiol.">
        <title>Genomic resolution of a cold subsurface aquifer community provides metabolic insights for novel microbes adapted to high CO concentrations.</title>
        <authorList>
            <person name="Probst A.J."/>
            <person name="Castelle C.J."/>
            <person name="Singh A."/>
            <person name="Brown C.T."/>
            <person name="Anantharaman K."/>
            <person name="Sharon I."/>
            <person name="Hug L.A."/>
            <person name="Burstein D."/>
            <person name="Emerson J.B."/>
            <person name="Thomas B.C."/>
            <person name="Banfield J.F."/>
        </authorList>
    </citation>
    <scope>NUCLEOTIDE SEQUENCE [LARGE SCALE GENOMIC DNA]</scope>
    <source>
        <strain evidence="3">CG2_30_39_24</strain>
    </source>
</reference>
<feature type="domain" description="DUF11" evidence="2">
    <location>
        <begin position="962"/>
        <end position="1073"/>
    </location>
</feature>
<keyword evidence="1" id="KW-0812">Transmembrane</keyword>
<dbReference type="Gene3D" id="2.60.40.740">
    <property type="match status" value="1"/>
</dbReference>
<dbReference type="EMBL" id="MNYR01000040">
    <property type="protein sequence ID" value="OIP55594.1"/>
    <property type="molecule type" value="Genomic_DNA"/>
</dbReference>